<dbReference type="InterPro" id="IPR050327">
    <property type="entry name" value="Proton-linked_MCT"/>
</dbReference>
<organism evidence="4 5">
    <name type="scientific">Acrodontium crateriforme</name>
    <dbReference type="NCBI Taxonomy" id="150365"/>
    <lineage>
        <taxon>Eukaryota</taxon>
        <taxon>Fungi</taxon>
        <taxon>Dikarya</taxon>
        <taxon>Ascomycota</taxon>
        <taxon>Pezizomycotina</taxon>
        <taxon>Dothideomycetes</taxon>
        <taxon>Dothideomycetidae</taxon>
        <taxon>Mycosphaerellales</taxon>
        <taxon>Teratosphaeriaceae</taxon>
        <taxon>Acrodontium</taxon>
    </lineage>
</organism>
<evidence type="ECO:0000256" key="3">
    <source>
        <dbReference type="SAM" id="Phobius"/>
    </source>
</evidence>
<dbReference type="GO" id="GO:0016020">
    <property type="term" value="C:membrane"/>
    <property type="evidence" value="ECO:0007669"/>
    <property type="project" value="UniProtKB-SubCell"/>
</dbReference>
<evidence type="ECO:0000256" key="1">
    <source>
        <dbReference type="ARBA" id="ARBA00004141"/>
    </source>
</evidence>
<sequence length="416" mass="44435">MSISDVEKRSDDDVGPPPNGGTKAWTQAIMGHLVAMNTWGFLTSFGAFQTYYQSTILKTSSPSDIAWIGSFQLFLIFAVGAFAGRALDAGLFRPVYISGCLLLLLGVFMTSLASNYWQIFLSQALCSGLGSGLMFTPSIGLVATYFSTKKVFIMAFYLTGAGTGGMVFPAVVSHLLPRIGFPSTMRVLGYIMLGTSALTISLFRTRLPPRTTGPLVEWGAFKERTYVLYVTGMWFNFFALYFAFFYVGAYGRTIIGLPYKSAINLLITTNGVGILARLIVSLIATKWTGPINAVIPFALISAILLYTWTAVQSTAGLYTFAVLYGFSSNGVQGLWPGGLSSLTADDSKLGARMGMAFTLASVALLTGPPVGGALISLNNGEYLYAQIWAGSCLVVGSCFLIAARVAKTGFVAVAKA</sequence>
<dbReference type="GO" id="GO:0022857">
    <property type="term" value="F:transmembrane transporter activity"/>
    <property type="evidence" value="ECO:0007669"/>
    <property type="project" value="InterPro"/>
</dbReference>
<feature type="transmembrane region" description="Helical" evidence="3">
    <location>
        <begin position="387"/>
        <end position="406"/>
    </location>
</feature>
<name>A0AAQ3R936_9PEZI</name>
<dbReference type="EMBL" id="CP138580">
    <property type="protein sequence ID" value="WPG97552.1"/>
    <property type="molecule type" value="Genomic_DNA"/>
</dbReference>
<proteinExistence type="inferred from homology"/>
<dbReference type="InterPro" id="IPR011701">
    <property type="entry name" value="MFS"/>
</dbReference>
<feature type="transmembrane region" description="Helical" evidence="3">
    <location>
        <begin position="262"/>
        <end position="284"/>
    </location>
</feature>
<comment type="similarity">
    <text evidence="2">Belongs to the major facilitator superfamily. Monocarboxylate porter (TC 2.A.1.13) family.</text>
</comment>
<evidence type="ECO:0000313" key="5">
    <source>
        <dbReference type="Proteomes" id="UP001303373"/>
    </source>
</evidence>
<protein>
    <submittedName>
        <fullName evidence="4">Aspyridones efflux protein apdf</fullName>
    </submittedName>
</protein>
<dbReference type="SUPFAM" id="SSF103473">
    <property type="entry name" value="MFS general substrate transporter"/>
    <property type="match status" value="1"/>
</dbReference>
<keyword evidence="3" id="KW-0472">Membrane</keyword>
<evidence type="ECO:0000313" key="4">
    <source>
        <dbReference type="EMBL" id="WPG97552.1"/>
    </source>
</evidence>
<dbReference type="PANTHER" id="PTHR11360:SF130">
    <property type="entry name" value="MAJOR FACILITATOR SUPERFAMILY (MFS) PROFILE DOMAIN-CONTAINING PROTEIN-RELATED"/>
    <property type="match status" value="1"/>
</dbReference>
<feature type="transmembrane region" description="Helical" evidence="3">
    <location>
        <begin position="226"/>
        <end position="250"/>
    </location>
</feature>
<dbReference type="Proteomes" id="UP001303373">
    <property type="component" value="Chromosome 1"/>
</dbReference>
<reference evidence="4 5" key="1">
    <citation type="submission" date="2023-11" db="EMBL/GenBank/DDBJ databases">
        <title>An acidophilic fungus is an integral part of prey digestion in a carnivorous sundew plant.</title>
        <authorList>
            <person name="Tsai I.J."/>
        </authorList>
    </citation>
    <scope>NUCLEOTIDE SEQUENCE [LARGE SCALE GENOMIC DNA]</scope>
    <source>
        <strain evidence="4">169a</strain>
    </source>
</reference>
<keyword evidence="3" id="KW-0812">Transmembrane</keyword>
<dbReference type="Pfam" id="PF07690">
    <property type="entry name" value="MFS_1"/>
    <property type="match status" value="1"/>
</dbReference>
<dbReference type="AlphaFoldDB" id="A0AAQ3R936"/>
<accession>A0AAQ3R936</accession>
<dbReference type="InterPro" id="IPR036259">
    <property type="entry name" value="MFS_trans_sf"/>
</dbReference>
<feature type="transmembrane region" description="Helical" evidence="3">
    <location>
        <begin position="95"/>
        <end position="117"/>
    </location>
</feature>
<gene>
    <name evidence="4" type="ORF">R9X50_00032900</name>
</gene>
<evidence type="ECO:0000256" key="2">
    <source>
        <dbReference type="ARBA" id="ARBA00006727"/>
    </source>
</evidence>
<feature type="transmembrane region" description="Helical" evidence="3">
    <location>
        <begin position="124"/>
        <end position="146"/>
    </location>
</feature>
<dbReference type="PANTHER" id="PTHR11360">
    <property type="entry name" value="MONOCARBOXYLATE TRANSPORTER"/>
    <property type="match status" value="1"/>
</dbReference>
<feature type="transmembrane region" description="Helical" evidence="3">
    <location>
        <begin position="187"/>
        <end position="206"/>
    </location>
</feature>
<comment type="subcellular location">
    <subcellularLocation>
        <location evidence="1">Membrane</location>
        <topology evidence="1">Multi-pass membrane protein</topology>
    </subcellularLocation>
</comment>
<dbReference type="Gene3D" id="1.20.1250.20">
    <property type="entry name" value="MFS general substrate transporter like domains"/>
    <property type="match status" value="1"/>
</dbReference>
<feature type="transmembrane region" description="Helical" evidence="3">
    <location>
        <begin position="290"/>
        <end position="308"/>
    </location>
</feature>
<keyword evidence="5" id="KW-1185">Reference proteome</keyword>
<feature type="transmembrane region" description="Helical" evidence="3">
    <location>
        <begin position="64"/>
        <end position="83"/>
    </location>
</feature>
<feature type="transmembrane region" description="Helical" evidence="3">
    <location>
        <begin position="152"/>
        <end position="175"/>
    </location>
</feature>
<feature type="transmembrane region" description="Helical" evidence="3">
    <location>
        <begin position="315"/>
        <end position="335"/>
    </location>
</feature>
<feature type="transmembrane region" description="Helical" evidence="3">
    <location>
        <begin position="355"/>
        <end position="375"/>
    </location>
</feature>
<feature type="transmembrane region" description="Helical" evidence="3">
    <location>
        <begin position="29"/>
        <end position="52"/>
    </location>
</feature>
<keyword evidence="3" id="KW-1133">Transmembrane helix</keyword>